<dbReference type="Proteomes" id="UP000785613">
    <property type="component" value="Unassembled WGS sequence"/>
</dbReference>
<reference evidence="1 2" key="1">
    <citation type="submission" date="2019-09" db="EMBL/GenBank/DDBJ databases">
        <title>Taxonomy of Antarctic Massilia spp.: description of Massilia rubra sp. nov., Massilia aquatica sp. nov., Massilia mucilaginosa sp. nov., Massilia frigida sp. nov. isolated from streams, lakes and regoliths.</title>
        <authorList>
            <person name="Holochova P."/>
            <person name="Sedlacek I."/>
            <person name="Kralova S."/>
            <person name="Maslanova I."/>
            <person name="Busse H.-J."/>
            <person name="Stankova E."/>
            <person name="Vrbovska V."/>
            <person name="Kovarovic V."/>
            <person name="Bartak M."/>
            <person name="Svec P."/>
            <person name="Pantucek R."/>
        </authorList>
    </citation>
    <scope>NUCLEOTIDE SEQUENCE [LARGE SCALE GENOMIC DNA]</scope>
    <source>
        <strain evidence="1 2">CCM 8692</strain>
    </source>
</reference>
<keyword evidence="2" id="KW-1185">Reference proteome</keyword>
<proteinExistence type="predicted"/>
<protein>
    <recommendedName>
        <fullName evidence="3">PDZ domain-containing protein</fullName>
    </recommendedName>
</protein>
<comment type="caution">
    <text evidence="1">The sequence shown here is derived from an EMBL/GenBank/DDBJ whole genome shotgun (WGS) entry which is preliminary data.</text>
</comment>
<dbReference type="RefSeq" id="WP_167221829.1">
    <property type="nucleotide sequence ID" value="NZ_VUYU01000002.1"/>
</dbReference>
<gene>
    <name evidence="1" type="ORF">F0185_04105</name>
</gene>
<name>A0ABX0LD35_9BURK</name>
<accession>A0ABX0LD35</accession>
<evidence type="ECO:0000313" key="2">
    <source>
        <dbReference type="Proteomes" id="UP000785613"/>
    </source>
</evidence>
<organism evidence="1 2">
    <name type="scientific">Massilia rubra</name>
    <dbReference type="NCBI Taxonomy" id="2607910"/>
    <lineage>
        <taxon>Bacteria</taxon>
        <taxon>Pseudomonadati</taxon>
        <taxon>Pseudomonadota</taxon>
        <taxon>Betaproteobacteria</taxon>
        <taxon>Burkholderiales</taxon>
        <taxon>Oxalobacteraceae</taxon>
        <taxon>Telluria group</taxon>
        <taxon>Massilia</taxon>
    </lineage>
</organism>
<dbReference type="EMBL" id="VUYU01000002">
    <property type="protein sequence ID" value="NHZ32771.1"/>
    <property type="molecule type" value="Genomic_DNA"/>
</dbReference>
<sequence length="95" mass="9919">MDNMNVPPALATVVTIGPQAYSVNGVALADTAGLFQALQVQRAGRIEVRIAPGTGTDYERVGKLIFALSRNGWNSESPGSMHWALEAAGPASTAH</sequence>
<evidence type="ECO:0000313" key="1">
    <source>
        <dbReference type="EMBL" id="NHZ32771.1"/>
    </source>
</evidence>
<evidence type="ECO:0008006" key="3">
    <source>
        <dbReference type="Google" id="ProtNLM"/>
    </source>
</evidence>